<comment type="caution">
    <text evidence="2">The sequence shown here is derived from an EMBL/GenBank/DDBJ whole genome shotgun (WGS) entry which is preliminary data.</text>
</comment>
<protein>
    <submittedName>
        <fullName evidence="2">Type II secretion system GspH family protein</fullName>
    </submittedName>
</protein>
<feature type="transmembrane region" description="Helical" evidence="1">
    <location>
        <begin position="12"/>
        <end position="37"/>
    </location>
</feature>
<dbReference type="RefSeq" id="WP_231057811.1">
    <property type="nucleotide sequence ID" value="NZ_JAJNOC010000002.1"/>
</dbReference>
<evidence type="ECO:0000256" key="1">
    <source>
        <dbReference type="SAM" id="Phobius"/>
    </source>
</evidence>
<keyword evidence="3" id="KW-1185">Reference proteome</keyword>
<gene>
    <name evidence="2" type="ORF">LQ564_09255</name>
</gene>
<dbReference type="EMBL" id="JAJNOC010000002">
    <property type="protein sequence ID" value="MCD2516495.1"/>
    <property type="molecule type" value="Genomic_DNA"/>
</dbReference>
<reference evidence="2" key="1">
    <citation type="submission" date="2021-11" db="EMBL/GenBank/DDBJ databases">
        <title>The complete genome of Massilia sp sp. G4R7.</title>
        <authorList>
            <person name="Liu L."/>
            <person name="Yue J."/>
            <person name="Yuan J."/>
            <person name="Yang F."/>
            <person name="Li L."/>
        </authorList>
    </citation>
    <scope>NUCLEOTIDE SEQUENCE</scope>
    <source>
        <strain evidence="2">G4R7</strain>
    </source>
</reference>
<dbReference type="PROSITE" id="PS00409">
    <property type="entry name" value="PROKAR_NTER_METHYL"/>
    <property type="match status" value="1"/>
</dbReference>
<dbReference type="Proteomes" id="UP001179361">
    <property type="component" value="Unassembled WGS sequence"/>
</dbReference>
<evidence type="ECO:0000313" key="2">
    <source>
        <dbReference type="EMBL" id="MCD2516495.1"/>
    </source>
</evidence>
<accession>A0ABS8Q422</accession>
<evidence type="ECO:0000313" key="3">
    <source>
        <dbReference type="Proteomes" id="UP001179361"/>
    </source>
</evidence>
<proteinExistence type="predicted"/>
<organism evidence="2 3">
    <name type="scientific">Massilia phyllostachyos</name>
    <dbReference type="NCBI Taxonomy" id="2898585"/>
    <lineage>
        <taxon>Bacteria</taxon>
        <taxon>Pseudomonadati</taxon>
        <taxon>Pseudomonadota</taxon>
        <taxon>Betaproteobacteria</taxon>
        <taxon>Burkholderiales</taxon>
        <taxon>Oxalobacteraceae</taxon>
        <taxon>Telluria group</taxon>
        <taxon>Massilia</taxon>
    </lineage>
</organism>
<keyword evidence="1" id="KW-0812">Transmembrane</keyword>
<dbReference type="Pfam" id="PF07963">
    <property type="entry name" value="N_methyl"/>
    <property type="match status" value="1"/>
</dbReference>
<dbReference type="InterPro" id="IPR012902">
    <property type="entry name" value="N_methyl_site"/>
</dbReference>
<sequence length="193" mass="20206">MSSKFFARRRQAGVTLIELIVFIMVVGIAVMALLGVLSLTTTNSADPLPRKQALMIAEGLLEEVQLAKFTYCQPTDANVETAANAAGCSPGLAENWGAEGTVRPHDNINDYVAASNTPTAAFDAGGQLVNAIGGAMPAGYTARLTITPQVLAGVGTAGASADTEVLRIRVTVSYGSEQVVLDGFRMRYAPNFP</sequence>
<name>A0ABS8Q422_9BURK</name>
<keyword evidence="1" id="KW-1133">Transmembrane helix</keyword>
<keyword evidence="1" id="KW-0472">Membrane</keyword>